<feature type="domain" description="TonB-dependent receptor-like beta-barrel" evidence="13">
    <location>
        <begin position="538"/>
        <end position="1108"/>
    </location>
</feature>
<dbReference type="Proteomes" id="UP000618319">
    <property type="component" value="Unassembled WGS sequence"/>
</dbReference>
<keyword evidence="3 10" id="KW-1134">Transmembrane beta strand</keyword>
<name>A0ABR9T625_9SPHI</name>
<evidence type="ECO:0000256" key="9">
    <source>
        <dbReference type="ARBA" id="ARBA00023237"/>
    </source>
</evidence>
<evidence type="ECO:0000259" key="13">
    <source>
        <dbReference type="Pfam" id="PF00593"/>
    </source>
</evidence>
<dbReference type="Pfam" id="PF00593">
    <property type="entry name" value="TonB_dep_Rec_b-barrel"/>
    <property type="match status" value="1"/>
</dbReference>
<keyword evidence="9 10" id="KW-0998">Cell outer membrane</keyword>
<feature type="domain" description="TonB-dependent receptor plug" evidence="15">
    <location>
        <begin position="210"/>
        <end position="328"/>
    </location>
</feature>
<dbReference type="InterPro" id="IPR023997">
    <property type="entry name" value="TonB-dep_OMP_SusC/RagA_CS"/>
</dbReference>
<protein>
    <submittedName>
        <fullName evidence="16">TonB-dependent receptor</fullName>
    </submittedName>
</protein>
<keyword evidence="4" id="KW-0410">Iron transport</keyword>
<accession>A0ABR9T625</accession>
<comment type="subcellular location">
    <subcellularLocation>
        <location evidence="1 10">Cell outer membrane</location>
        <topology evidence="1 10">Multi-pass membrane protein</topology>
    </subcellularLocation>
</comment>
<evidence type="ECO:0000256" key="1">
    <source>
        <dbReference type="ARBA" id="ARBA00004571"/>
    </source>
</evidence>
<dbReference type="Pfam" id="PF07660">
    <property type="entry name" value="STN"/>
    <property type="match status" value="1"/>
</dbReference>
<dbReference type="Pfam" id="PF13715">
    <property type="entry name" value="CarbopepD_reg_2"/>
    <property type="match status" value="1"/>
</dbReference>
<dbReference type="SUPFAM" id="SSF56935">
    <property type="entry name" value="Porins"/>
    <property type="match status" value="1"/>
</dbReference>
<dbReference type="InterPro" id="IPR023996">
    <property type="entry name" value="TonB-dep_OMP_SusC/RagA"/>
</dbReference>
<dbReference type="Pfam" id="PF07715">
    <property type="entry name" value="Plug"/>
    <property type="match status" value="1"/>
</dbReference>
<comment type="caution">
    <text evidence="16">The sequence shown here is derived from an EMBL/GenBank/DDBJ whole genome shotgun (WGS) entry which is preliminary data.</text>
</comment>
<keyword evidence="7 11" id="KW-0798">TonB box</keyword>
<evidence type="ECO:0000256" key="3">
    <source>
        <dbReference type="ARBA" id="ARBA00022452"/>
    </source>
</evidence>
<keyword evidence="17" id="KW-1185">Reference proteome</keyword>
<keyword evidence="4" id="KW-0406">Ion transport</keyword>
<evidence type="ECO:0000256" key="12">
    <source>
        <dbReference type="SAM" id="SignalP"/>
    </source>
</evidence>
<dbReference type="Gene3D" id="2.40.170.20">
    <property type="entry name" value="TonB-dependent receptor, beta-barrel domain"/>
    <property type="match status" value="1"/>
</dbReference>
<dbReference type="InterPro" id="IPR037066">
    <property type="entry name" value="Plug_dom_sf"/>
</dbReference>
<evidence type="ECO:0000256" key="2">
    <source>
        <dbReference type="ARBA" id="ARBA00022448"/>
    </source>
</evidence>
<evidence type="ECO:0000259" key="14">
    <source>
        <dbReference type="Pfam" id="PF07660"/>
    </source>
</evidence>
<proteinExistence type="inferred from homology"/>
<dbReference type="Gene3D" id="2.170.130.10">
    <property type="entry name" value="TonB-dependent receptor, plug domain"/>
    <property type="match status" value="1"/>
</dbReference>
<keyword evidence="6" id="KW-0408">Iron</keyword>
<evidence type="ECO:0000313" key="17">
    <source>
        <dbReference type="Proteomes" id="UP000618319"/>
    </source>
</evidence>
<dbReference type="InterPro" id="IPR036942">
    <property type="entry name" value="Beta-barrel_TonB_sf"/>
</dbReference>
<keyword evidence="16" id="KW-0675">Receptor</keyword>
<organism evidence="16 17">
    <name type="scientific">Sphingobacterium pedocola</name>
    <dbReference type="NCBI Taxonomy" id="2082722"/>
    <lineage>
        <taxon>Bacteria</taxon>
        <taxon>Pseudomonadati</taxon>
        <taxon>Bacteroidota</taxon>
        <taxon>Sphingobacteriia</taxon>
        <taxon>Sphingobacteriales</taxon>
        <taxon>Sphingobacteriaceae</taxon>
        <taxon>Sphingobacterium</taxon>
    </lineage>
</organism>
<sequence>MKLIAFFTVLGTLCVNASTYAQRVTISLKNSSLENALEQIGKQSGHHILYSPFAMNKTKRVSLNVENMSLEDALELCFINQPVNYTIRKKTIVIKRKPIHTINTDPPITKKEQTSQLTVSGIVTDSIGVMQGVSVTIEGNTSLGTTTNVQGRFALQLPNENAILIFTMIGYEKQEVSLQGRNEINVKLRSVNSDLDEVVVIGYGTQRRANVIAPVSTFNAEGIDERPITRVDQALVGQMAGVHVKQTTGVPGKGFSIKVRGSGSITAGSEPLYVIDGFPLAVNSQNSNGGYTNGNPLDNINPNDIESIQVLKDASAAAIYGSRAANGVVLITTKKGKSGTPKINVNVFGGISQAVKKIDLLSGEEWMSRATEVINAQWEASGSGRSASQTTEERREILGLPAGGFNTQYMLDDRWSLPGYPGLRIIDWQDELFRTARTTNYQLGVSGGTDIVKYYVSANYADQEGTIINQRYKPISARANIDVKPTRKLLIGMNIAPTYSELHEPGHGNGSTEGKDAFLHRSLIFSPVAEEYMGVNVNAFDNDSYRWGTSNNSSVAIAEETIGLTKNFRTLATLFGDYEIIDKLRFRTSLNLDNTDASTKKFTPHTVNGNLTSRTNTPGEITRGTYATYRLKTFVNENTLTYNTLLDNKHDISALGGFSYNYTSLNTSNMASAGGYTNIYVTTLNGAAAITGNTTESENTMLSWFSRLQYAYDSKYLLSASVRRDGSSRFGTNTKWGWFPSASIGWRISEEHFMRDISAIADLKVRASWGKSGNNNIGDYTSISTLGSYNYSFAGTQVGGLAPDIIADPNLSWEKSNTFNIGIDAAFIKNRINATFDYYTKENTDLLLYVPTVAASGFRNMLTNIGAVRNQGWEAELSTRNFTGAFQWNTSLNLSHNTNEILKLGRANSTIEIPLPSNYSGNAFTILQVGLPINSIFVVHRDGILTPGDIDDGVAIVPGQQVGDPRYVDVNNDGVINAADRQVSGQPNPTYVWGATNNFRYKNFDLSVLVQGQSGGSLYSLLGRAIDVTGVVYTDNQLGIHRDRWTSENPDASAERGKAASSNFAPVNNTDWLYSTNYWRIRNITAGYNMKSKSNFFESLRLYLTIENWFGQDKYYGGYNPEAETSNVSGDSKFPVAADYGGMPLPKSIVAGINVTF</sequence>
<dbReference type="InterPro" id="IPR039426">
    <property type="entry name" value="TonB-dep_rcpt-like"/>
</dbReference>
<evidence type="ECO:0000256" key="6">
    <source>
        <dbReference type="ARBA" id="ARBA00023004"/>
    </source>
</evidence>
<keyword evidence="12" id="KW-0732">Signal</keyword>
<dbReference type="PROSITE" id="PS52016">
    <property type="entry name" value="TONB_DEPENDENT_REC_3"/>
    <property type="match status" value="1"/>
</dbReference>
<comment type="similarity">
    <text evidence="10 11">Belongs to the TonB-dependent receptor family.</text>
</comment>
<evidence type="ECO:0000259" key="15">
    <source>
        <dbReference type="Pfam" id="PF07715"/>
    </source>
</evidence>
<dbReference type="InterPro" id="IPR012910">
    <property type="entry name" value="Plug_dom"/>
</dbReference>
<feature type="chain" id="PRO_5047092313" evidence="12">
    <location>
        <begin position="18"/>
        <end position="1157"/>
    </location>
</feature>
<evidence type="ECO:0000256" key="5">
    <source>
        <dbReference type="ARBA" id="ARBA00022692"/>
    </source>
</evidence>
<dbReference type="NCBIfam" id="TIGR04057">
    <property type="entry name" value="SusC_RagA_signa"/>
    <property type="match status" value="1"/>
</dbReference>
<evidence type="ECO:0000256" key="7">
    <source>
        <dbReference type="ARBA" id="ARBA00023077"/>
    </source>
</evidence>
<dbReference type="InterPro" id="IPR000531">
    <property type="entry name" value="Beta-barrel_TonB"/>
</dbReference>
<keyword evidence="8 10" id="KW-0472">Membrane</keyword>
<dbReference type="Gene3D" id="3.55.50.30">
    <property type="match status" value="1"/>
</dbReference>
<evidence type="ECO:0000256" key="4">
    <source>
        <dbReference type="ARBA" id="ARBA00022496"/>
    </source>
</evidence>
<dbReference type="EMBL" id="PSKQ01000018">
    <property type="protein sequence ID" value="MBE8720770.1"/>
    <property type="molecule type" value="Genomic_DNA"/>
</dbReference>
<evidence type="ECO:0000313" key="16">
    <source>
        <dbReference type="EMBL" id="MBE8720770.1"/>
    </source>
</evidence>
<evidence type="ECO:0000256" key="8">
    <source>
        <dbReference type="ARBA" id="ARBA00023136"/>
    </source>
</evidence>
<evidence type="ECO:0000256" key="11">
    <source>
        <dbReference type="RuleBase" id="RU003357"/>
    </source>
</evidence>
<dbReference type="NCBIfam" id="TIGR04056">
    <property type="entry name" value="OMP_RagA_SusC"/>
    <property type="match status" value="1"/>
</dbReference>
<dbReference type="SUPFAM" id="SSF49464">
    <property type="entry name" value="Carboxypeptidase regulatory domain-like"/>
    <property type="match status" value="1"/>
</dbReference>
<dbReference type="InterPro" id="IPR011662">
    <property type="entry name" value="Secretin/TonB_short_N"/>
</dbReference>
<feature type="signal peptide" evidence="12">
    <location>
        <begin position="1"/>
        <end position="17"/>
    </location>
</feature>
<evidence type="ECO:0000256" key="10">
    <source>
        <dbReference type="PROSITE-ProRule" id="PRU01360"/>
    </source>
</evidence>
<feature type="domain" description="Secretin/TonB short N-terminal" evidence="14">
    <location>
        <begin position="48"/>
        <end position="97"/>
    </location>
</feature>
<gene>
    <name evidence="16" type="ORF">C4F40_08540</name>
</gene>
<keyword evidence="5 10" id="KW-0812">Transmembrane</keyword>
<reference evidence="16 17" key="1">
    <citation type="submission" date="2018-02" db="EMBL/GenBank/DDBJ databases">
        <title>Sphingobacterium KA21.</title>
        <authorList>
            <person name="Vasarhelyi B.M."/>
            <person name="Deshmukh S."/>
            <person name="Balint B."/>
            <person name="Kukolya J."/>
        </authorList>
    </citation>
    <scope>NUCLEOTIDE SEQUENCE [LARGE SCALE GENOMIC DNA]</scope>
    <source>
        <strain evidence="16 17">Ka21</strain>
    </source>
</reference>
<dbReference type="Gene3D" id="2.60.40.1120">
    <property type="entry name" value="Carboxypeptidase-like, regulatory domain"/>
    <property type="match status" value="1"/>
</dbReference>
<dbReference type="InterPro" id="IPR008969">
    <property type="entry name" value="CarboxyPept-like_regulatory"/>
</dbReference>
<keyword evidence="2 10" id="KW-0813">Transport</keyword>